<name>A0A222E0P0_9RHOB</name>
<keyword evidence="3" id="KW-0472">Membrane</keyword>
<evidence type="ECO:0000256" key="1">
    <source>
        <dbReference type="ARBA" id="ARBA00006464"/>
    </source>
</evidence>
<dbReference type="GO" id="GO:0000271">
    <property type="term" value="P:polysaccharide biosynthetic process"/>
    <property type="evidence" value="ECO:0007669"/>
    <property type="project" value="UniProtKB-KW"/>
</dbReference>
<protein>
    <submittedName>
        <fullName evidence="5">UDP-glucose:undecaprenyl-phosphate glucose-1-phosphate transferase</fullName>
        <ecNumber evidence="5">2.7.8.31</ecNumber>
    </submittedName>
</protein>
<keyword evidence="5" id="KW-0808">Transferase</keyword>
<reference evidence="5 6" key="1">
    <citation type="submission" date="2017-07" db="EMBL/GenBank/DDBJ databases">
        <title>Genome Sequence of Antarctobacter heliothermus Strain SMS3 Isolated from a culture of the Diatom Skeletonema marinoi.</title>
        <authorList>
            <person name="Topel M."/>
            <person name="Pinder M.I.M."/>
            <person name="Johansson O.N."/>
            <person name="Kourtchenko O."/>
            <person name="Godhe A."/>
            <person name="Clarke A.K."/>
        </authorList>
    </citation>
    <scope>NUCLEOTIDE SEQUENCE [LARGE SCALE GENOMIC DNA]</scope>
    <source>
        <strain evidence="5 6">SMS3</strain>
    </source>
</reference>
<keyword evidence="6" id="KW-1185">Reference proteome</keyword>
<dbReference type="GO" id="GO:0089702">
    <property type="term" value="F:undecaprenyl-phosphate glucose phosphotransferase activity"/>
    <property type="evidence" value="ECO:0007669"/>
    <property type="project" value="UniProtKB-EC"/>
</dbReference>
<evidence type="ECO:0000259" key="4">
    <source>
        <dbReference type="Pfam" id="PF02397"/>
    </source>
</evidence>
<evidence type="ECO:0000256" key="2">
    <source>
        <dbReference type="ARBA" id="ARBA00023169"/>
    </source>
</evidence>
<dbReference type="AlphaFoldDB" id="A0A222E0P0"/>
<organism evidence="5 6">
    <name type="scientific">Antarctobacter heliothermus</name>
    <dbReference type="NCBI Taxonomy" id="74033"/>
    <lineage>
        <taxon>Bacteria</taxon>
        <taxon>Pseudomonadati</taxon>
        <taxon>Pseudomonadota</taxon>
        <taxon>Alphaproteobacteria</taxon>
        <taxon>Rhodobacterales</taxon>
        <taxon>Roseobacteraceae</taxon>
        <taxon>Antarctobacter</taxon>
    </lineage>
</organism>
<dbReference type="KEGG" id="aht:ANTHELSMS3_01044"/>
<dbReference type="EMBL" id="CP022540">
    <property type="protein sequence ID" value="ASP19760.1"/>
    <property type="molecule type" value="Genomic_DNA"/>
</dbReference>
<keyword evidence="3" id="KW-1133">Transmembrane helix</keyword>
<dbReference type="Pfam" id="PF02397">
    <property type="entry name" value="Bac_transf"/>
    <property type="match status" value="1"/>
</dbReference>
<sequence length="212" mass="25102">MDVNLNRKLLYLLDFLYAVGLTILISPLIVYVAYVVWRNDGWPIIYKSERMRSPDRAFMLWKFRTMKRDPSDSGVTGPSKSARITPTGVWLRRKRLDELPQLWNILRGDMSFVGPRAPLRRYVEKFPEIYAEVLKERPGVTGMASMAFHRTEERLLSKTKTAEETETVYCQRCIPRKARLDLLYAKRRNPCTDQRLMWATVFKNVTMHRRRR</sequence>
<proteinExistence type="inferred from homology"/>
<keyword evidence="2" id="KW-0270">Exopolysaccharide synthesis</keyword>
<dbReference type="PANTHER" id="PTHR30576">
    <property type="entry name" value="COLANIC BIOSYNTHESIS UDP-GLUCOSE LIPID CARRIER TRANSFERASE"/>
    <property type="match status" value="1"/>
</dbReference>
<evidence type="ECO:0000256" key="3">
    <source>
        <dbReference type="SAM" id="Phobius"/>
    </source>
</evidence>
<dbReference type="Proteomes" id="UP000203589">
    <property type="component" value="Chromosome"/>
</dbReference>
<feature type="domain" description="Bacterial sugar transferase" evidence="4">
    <location>
        <begin position="12"/>
        <end position="203"/>
    </location>
</feature>
<feature type="transmembrane region" description="Helical" evidence="3">
    <location>
        <begin position="15"/>
        <end position="37"/>
    </location>
</feature>
<dbReference type="PANTHER" id="PTHR30576:SF0">
    <property type="entry name" value="UNDECAPRENYL-PHOSPHATE N-ACETYLGALACTOSAMINYL 1-PHOSPHATE TRANSFERASE-RELATED"/>
    <property type="match status" value="1"/>
</dbReference>
<dbReference type="InterPro" id="IPR003362">
    <property type="entry name" value="Bact_transf"/>
</dbReference>
<accession>A0A222E0P0</accession>
<evidence type="ECO:0000313" key="5">
    <source>
        <dbReference type="EMBL" id="ASP19760.1"/>
    </source>
</evidence>
<gene>
    <name evidence="5" type="primary">wcaJ</name>
    <name evidence="5" type="ORF">ANTHELSMS3_01044</name>
</gene>
<comment type="similarity">
    <text evidence="1">Belongs to the bacterial sugar transferase family.</text>
</comment>
<keyword evidence="3" id="KW-0812">Transmembrane</keyword>
<dbReference type="EC" id="2.7.8.31" evidence="5"/>
<evidence type="ECO:0000313" key="6">
    <source>
        <dbReference type="Proteomes" id="UP000203589"/>
    </source>
</evidence>